<feature type="region of interest" description="Disordered" evidence="13">
    <location>
        <begin position="448"/>
        <end position="496"/>
    </location>
</feature>
<evidence type="ECO:0000256" key="4">
    <source>
        <dbReference type="ARBA" id="ARBA00022729"/>
    </source>
</evidence>
<gene>
    <name evidence="15" type="ORF">UY3_09846</name>
</gene>
<evidence type="ECO:0000259" key="14">
    <source>
        <dbReference type="Pfam" id="PF00151"/>
    </source>
</evidence>
<dbReference type="InterPro" id="IPR013818">
    <property type="entry name" value="Lipase"/>
</dbReference>
<feature type="non-terminal residue" evidence="15">
    <location>
        <position position="1"/>
    </location>
</feature>
<dbReference type="GO" id="GO:0016042">
    <property type="term" value="P:lipid catabolic process"/>
    <property type="evidence" value="ECO:0007669"/>
    <property type="project" value="UniProtKB-KW"/>
</dbReference>
<sequence>CLTFLYFSDTEQKCEEFTDLSIHNALAGTDLKVKLLLYTRTNQNCSESLSEYNTTASTYLDVTKKTVFIVHGFRLTGSTPIWLNDIKELLLSLEDVNLIIVDWNRGATTIIYPNAVHNSRRVAEILKKYIDQMLAVGASLDSIYMIGVSLGAHIAGFVGEMYNGKLGRITGLDPAGPLFSGKPPSERLDHTDAQFVDVIHTDMDGSQFVKCDHQRSVLLFLSSLRGSCNITTYPCDSYLDYKNGKCANCEAFQPMPCPVLVYYYFVDLITWNKSIRRGFIRIKITDNAGNTTESKMNSEATTFQQYRQASIFVGFYEDFDKISRISLTYSTRTLIGPKYKLRILRMRLRSITNPARILPSLCKQSQLVQRDHSEFVAGWGAGRRWSAAGGWGDGRVQGAGSSLAPLTWSGSGVAAARSRAKVGSLPTLVLRVPPAKLPLAVVPRSWPMGTSGEYNVNKTTKKQTKRRSSTGASKQLKTRESELSSVEGEGRQAPVP</sequence>
<dbReference type="CDD" id="cd00707">
    <property type="entry name" value="Pancreat_lipase_like"/>
    <property type="match status" value="1"/>
</dbReference>
<feature type="domain" description="Lipase" evidence="14">
    <location>
        <begin position="25"/>
        <end position="204"/>
    </location>
</feature>
<proteinExistence type="inferred from homology"/>
<evidence type="ECO:0000256" key="13">
    <source>
        <dbReference type="SAM" id="MobiDB-lite"/>
    </source>
</evidence>
<dbReference type="PRINTS" id="PR00821">
    <property type="entry name" value="TAGLIPASE"/>
</dbReference>
<evidence type="ECO:0000256" key="8">
    <source>
        <dbReference type="ARBA" id="ARBA00023157"/>
    </source>
</evidence>
<comment type="function">
    <text evidence="11">Hydrolyzes specifically phosphatidic acid (PA) to produce 2-acyl lysophosphatidic acid (LPA; a potent bioactive lipid mediator) and fatty acid. Does not hydrolyze other phospholipids, like phosphatidylserine (PS), phosphatidylcholine (PC) and phosphatidylethanolamine (PE) or triacylglycerol (TG).</text>
</comment>
<dbReference type="InterPro" id="IPR000734">
    <property type="entry name" value="TAG_lipase"/>
</dbReference>
<evidence type="ECO:0000256" key="9">
    <source>
        <dbReference type="ARBA" id="ARBA00023180"/>
    </source>
</evidence>
<reference evidence="16" key="1">
    <citation type="journal article" date="2013" name="Nat. Genet.">
        <title>The draft genomes of soft-shell turtle and green sea turtle yield insights into the development and evolution of the turtle-specific body plan.</title>
        <authorList>
            <person name="Wang Z."/>
            <person name="Pascual-Anaya J."/>
            <person name="Zadissa A."/>
            <person name="Li W."/>
            <person name="Niimura Y."/>
            <person name="Huang Z."/>
            <person name="Li C."/>
            <person name="White S."/>
            <person name="Xiong Z."/>
            <person name="Fang D."/>
            <person name="Wang B."/>
            <person name="Ming Y."/>
            <person name="Chen Y."/>
            <person name="Zheng Y."/>
            <person name="Kuraku S."/>
            <person name="Pignatelli M."/>
            <person name="Herrero J."/>
            <person name="Beal K."/>
            <person name="Nozawa M."/>
            <person name="Li Q."/>
            <person name="Wang J."/>
            <person name="Zhang H."/>
            <person name="Yu L."/>
            <person name="Shigenobu S."/>
            <person name="Wang J."/>
            <person name="Liu J."/>
            <person name="Flicek P."/>
            <person name="Searle S."/>
            <person name="Wang J."/>
            <person name="Kuratani S."/>
            <person name="Yin Y."/>
            <person name="Aken B."/>
            <person name="Zhang G."/>
            <person name="Irie N."/>
        </authorList>
    </citation>
    <scope>NUCLEOTIDE SEQUENCE [LARGE SCALE GENOMIC DNA]</scope>
</reference>
<keyword evidence="4" id="KW-0732">Signal</keyword>
<dbReference type="PANTHER" id="PTHR11610:SF12">
    <property type="entry name" value="LIPASE MEMBER H"/>
    <property type="match status" value="1"/>
</dbReference>
<keyword evidence="5" id="KW-0378">Hydrolase</keyword>
<dbReference type="EMBL" id="KB537574">
    <property type="protein sequence ID" value="EMP33028.1"/>
    <property type="molecule type" value="Genomic_DNA"/>
</dbReference>
<accession>M7BLY6</accession>
<dbReference type="GO" id="GO:0004620">
    <property type="term" value="F:phospholipase activity"/>
    <property type="evidence" value="ECO:0007669"/>
    <property type="project" value="TreeGrafter"/>
</dbReference>
<organism evidence="15 16">
    <name type="scientific">Chelonia mydas</name>
    <name type="common">Green sea-turtle</name>
    <name type="synonym">Chelonia agassizi</name>
    <dbReference type="NCBI Taxonomy" id="8469"/>
    <lineage>
        <taxon>Eukaryota</taxon>
        <taxon>Metazoa</taxon>
        <taxon>Chordata</taxon>
        <taxon>Craniata</taxon>
        <taxon>Vertebrata</taxon>
        <taxon>Euteleostomi</taxon>
        <taxon>Archelosauria</taxon>
        <taxon>Testudinata</taxon>
        <taxon>Testudines</taxon>
        <taxon>Cryptodira</taxon>
        <taxon>Durocryptodira</taxon>
        <taxon>Americhelydia</taxon>
        <taxon>Chelonioidea</taxon>
        <taxon>Cheloniidae</taxon>
        <taxon>Chelonia</taxon>
    </lineage>
</organism>
<evidence type="ECO:0000256" key="1">
    <source>
        <dbReference type="ARBA" id="ARBA00004613"/>
    </source>
</evidence>
<evidence type="ECO:0000256" key="5">
    <source>
        <dbReference type="ARBA" id="ARBA00022801"/>
    </source>
</evidence>
<protein>
    <submittedName>
        <fullName evidence="15">Lipase member H</fullName>
    </submittedName>
</protein>
<keyword evidence="9" id="KW-0325">Glycoprotein</keyword>
<evidence type="ECO:0000313" key="16">
    <source>
        <dbReference type="Proteomes" id="UP000031443"/>
    </source>
</evidence>
<evidence type="ECO:0000256" key="7">
    <source>
        <dbReference type="ARBA" id="ARBA00023098"/>
    </source>
</evidence>
<keyword evidence="7" id="KW-0443">Lipid metabolism</keyword>
<comment type="catalytic activity">
    <reaction evidence="10">
        <text>1-hexadecanoyl-2-(9Z-octadecenoyl)-sn-glycero-3-phosphate + H2O = 2-(9Z-octadecenoyl)-sn-glycero-3-phosphate + hexadecanoate + H(+)</text>
        <dbReference type="Rhea" id="RHEA:40943"/>
        <dbReference type="ChEBI" id="CHEBI:7896"/>
        <dbReference type="ChEBI" id="CHEBI:15377"/>
        <dbReference type="ChEBI" id="CHEBI:15378"/>
        <dbReference type="ChEBI" id="CHEBI:64839"/>
        <dbReference type="ChEBI" id="CHEBI:77593"/>
    </reaction>
    <physiologicalReaction direction="left-to-right" evidence="10">
        <dbReference type="Rhea" id="RHEA:40944"/>
    </physiologicalReaction>
</comment>
<dbReference type="GO" id="GO:0005615">
    <property type="term" value="C:extracellular space"/>
    <property type="evidence" value="ECO:0007669"/>
    <property type="project" value="TreeGrafter"/>
</dbReference>
<dbReference type="PANTHER" id="PTHR11610">
    <property type="entry name" value="LIPASE"/>
    <property type="match status" value="1"/>
</dbReference>
<dbReference type="Pfam" id="PF00151">
    <property type="entry name" value="Lipase"/>
    <property type="match status" value="1"/>
</dbReference>
<evidence type="ECO:0000256" key="2">
    <source>
        <dbReference type="ARBA" id="ARBA00010701"/>
    </source>
</evidence>
<evidence type="ECO:0000256" key="10">
    <source>
        <dbReference type="ARBA" id="ARBA00048637"/>
    </source>
</evidence>
<dbReference type="Proteomes" id="UP000031443">
    <property type="component" value="Unassembled WGS sequence"/>
</dbReference>
<evidence type="ECO:0000313" key="15">
    <source>
        <dbReference type="EMBL" id="EMP33028.1"/>
    </source>
</evidence>
<name>M7BLY6_CHEMY</name>
<dbReference type="AlphaFoldDB" id="M7BLY6"/>
<evidence type="ECO:0000256" key="6">
    <source>
        <dbReference type="ARBA" id="ARBA00022963"/>
    </source>
</evidence>
<evidence type="ECO:0000256" key="11">
    <source>
        <dbReference type="ARBA" id="ARBA00049600"/>
    </source>
</evidence>
<feature type="compositionally biased region" description="Basic residues" evidence="13">
    <location>
        <begin position="459"/>
        <end position="468"/>
    </location>
</feature>
<dbReference type="Gene3D" id="3.40.50.1820">
    <property type="entry name" value="alpha/beta hydrolase"/>
    <property type="match status" value="2"/>
</dbReference>
<evidence type="ECO:0000256" key="3">
    <source>
        <dbReference type="ARBA" id="ARBA00022525"/>
    </source>
</evidence>
<dbReference type="SUPFAM" id="SSF53474">
    <property type="entry name" value="alpha/beta-Hydrolases"/>
    <property type="match status" value="1"/>
</dbReference>
<keyword evidence="16" id="KW-1185">Reference proteome</keyword>
<dbReference type="InterPro" id="IPR033906">
    <property type="entry name" value="Lipase_N"/>
</dbReference>
<comment type="subcellular location">
    <subcellularLocation>
        <location evidence="1">Secreted</location>
    </subcellularLocation>
</comment>
<keyword evidence="3" id="KW-0964">Secreted</keyword>
<keyword evidence="6" id="KW-0442">Lipid degradation</keyword>
<keyword evidence="8" id="KW-1015">Disulfide bond</keyword>
<dbReference type="InterPro" id="IPR029058">
    <property type="entry name" value="AB_hydrolase_fold"/>
</dbReference>
<evidence type="ECO:0000256" key="12">
    <source>
        <dbReference type="RuleBase" id="RU004262"/>
    </source>
</evidence>
<comment type="similarity">
    <text evidence="2 12">Belongs to the AB hydrolase superfamily. Lipase family.</text>
</comment>